<dbReference type="AlphaFoldDB" id="A0A1T4W0X9"/>
<gene>
    <name evidence="3" type="ORF">SAMN02745702_01347</name>
</gene>
<protein>
    <submittedName>
        <fullName evidence="3">Phage-related baseplate assembly protein</fullName>
    </submittedName>
</protein>
<feature type="domain" description="Baseplate J-like central" evidence="1">
    <location>
        <begin position="132"/>
        <end position="204"/>
    </location>
</feature>
<accession>A0A1T4W0X9</accession>
<dbReference type="InterPro" id="IPR052726">
    <property type="entry name" value="Phage_Baseplate_Hub"/>
</dbReference>
<dbReference type="PANTHER" id="PTHR35862:SF1">
    <property type="entry name" value="FELS-2 PROPHAGE PROTEIN"/>
    <property type="match status" value="1"/>
</dbReference>
<evidence type="ECO:0000313" key="3">
    <source>
        <dbReference type="EMBL" id="SKA70847.1"/>
    </source>
</evidence>
<evidence type="ECO:0000259" key="1">
    <source>
        <dbReference type="Pfam" id="PF26078"/>
    </source>
</evidence>
<proteinExistence type="predicted"/>
<dbReference type="PANTHER" id="PTHR35862">
    <property type="entry name" value="FELS-2 PROPHAGE PROTEIN"/>
    <property type="match status" value="1"/>
</dbReference>
<dbReference type="Proteomes" id="UP000189733">
    <property type="component" value="Unassembled WGS sequence"/>
</dbReference>
<name>A0A1T4W0X9_9BACT</name>
<dbReference type="OrthoDB" id="9793802at2"/>
<dbReference type="InterPro" id="IPR058531">
    <property type="entry name" value="Baseplate_J_M"/>
</dbReference>
<sequence length="295" mass="31289">MSGFSDIDLSQLPAPAVLEELSAEQIQSEILAEYQAKNPKHTALVESDPLFKLIEVFTYRELLLRQRVNDAARQVLLAYATGSDLDQLAALVPMQRKIEDPGDPDAYPPIPVLLEDDANFRRRVQLAPEGFSTAGPDGAYIFHAIAVSGVRDAAVSSPKPGEVLVHILASDGDGTPSPELVKTVNSALNARETRPLTDQVIVKPAELVSYSVDAVLHVRPGPSAEEVESAAREALKSAVAQAHVLGAGMPLSKIYAALQVEGVARVELTSPAADVACTASQAALCTAQNVSVQRG</sequence>
<reference evidence="3 4" key="1">
    <citation type="submission" date="2017-02" db="EMBL/GenBank/DDBJ databases">
        <authorList>
            <person name="Peterson S.W."/>
        </authorList>
    </citation>
    <scope>NUCLEOTIDE SEQUENCE [LARGE SCALE GENOMIC DNA]</scope>
    <source>
        <strain evidence="3 4">DSM 18034</strain>
    </source>
</reference>
<dbReference type="Pfam" id="PF26079">
    <property type="entry name" value="Baseplate_J_C"/>
    <property type="match status" value="1"/>
</dbReference>
<dbReference type="InterPro" id="IPR058530">
    <property type="entry name" value="Baseplate_J-like_C"/>
</dbReference>
<feature type="domain" description="Baseplate J-like C-terminal" evidence="2">
    <location>
        <begin position="210"/>
        <end position="286"/>
    </location>
</feature>
<dbReference type="STRING" id="1121442.SAMN02745702_01347"/>
<evidence type="ECO:0000259" key="2">
    <source>
        <dbReference type="Pfam" id="PF26079"/>
    </source>
</evidence>
<dbReference type="Pfam" id="PF26078">
    <property type="entry name" value="Baseplate_J_M"/>
    <property type="match status" value="1"/>
</dbReference>
<organism evidence="3 4">
    <name type="scientific">Desulfobaculum bizertense DSM 18034</name>
    <dbReference type="NCBI Taxonomy" id="1121442"/>
    <lineage>
        <taxon>Bacteria</taxon>
        <taxon>Pseudomonadati</taxon>
        <taxon>Thermodesulfobacteriota</taxon>
        <taxon>Desulfovibrionia</taxon>
        <taxon>Desulfovibrionales</taxon>
        <taxon>Desulfovibrionaceae</taxon>
        <taxon>Desulfobaculum</taxon>
    </lineage>
</organism>
<dbReference type="InterPro" id="IPR014507">
    <property type="entry name" value="Baseplate_assembly_J_pred"/>
</dbReference>
<dbReference type="EMBL" id="FUYA01000004">
    <property type="protein sequence ID" value="SKA70847.1"/>
    <property type="molecule type" value="Genomic_DNA"/>
</dbReference>
<keyword evidence="4" id="KW-1185">Reference proteome</keyword>
<evidence type="ECO:0000313" key="4">
    <source>
        <dbReference type="Proteomes" id="UP000189733"/>
    </source>
</evidence>
<dbReference type="PIRSF" id="PIRSF020481">
    <property type="entry name" value="BAP"/>
    <property type="match status" value="1"/>
</dbReference>
<dbReference type="RefSeq" id="WP_078684651.1">
    <property type="nucleotide sequence ID" value="NZ_FUYA01000004.1"/>
</dbReference>